<dbReference type="HOGENOM" id="CLU_304379_0_0_14"/>
<name>Q4A5W9_MYCS5</name>
<reference evidence="2 3" key="1">
    <citation type="journal article" date="2005" name="J. Bacteriol.">
        <title>Swine and poultry pathogens: the complete genome sequences of two strains of Mycoplasma hyopneumoniae and a strain of Mycoplasma synoviae.</title>
        <authorList>
            <person name="Vasconcelos A.T."/>
            <person name="Ferreira H.B."/>
            <person name="Bizarro C.V."/>
            <person name="Bonatto S.L."/>
            <person name="Carvalho M.O."/>
            <person name="Pinto P.M."/>
            <person name="Almeida D.F."/>
            <person name="Almeida L.G."/>
            <person name="Almeida R."/>
            <person name="Alves-Filho L."/>
            <person name="Assuncao E.N."/>
            <person name="Azevedo V.A."/>
            <person name="Bogo M.R."/>
            <person name="Brigido M.M."/>
            <person name="Brocchi M."/>
            <person name="Burity H.A."/>
            <person name="Camargo A.A."/>
            <person name="Camargo S.S."/>
            <person name="Carepo M.S."/>
            <person name="Carraro D.M."/>
            <person name="de Mattos Cascardo J.C."/>
            <person name="Castro L.A."/>
            <person name="Cavalcanti G."/>
            <person name="Chemale G."/>
            <person name="Collevatti R.G."/>
            <person name="Cunha C.W."/>
            <person name="Dallagiovanna B."/>
            <person name="Dambros B.P."/>
            <person name="Dellagostin O.A."/>
            <person name="Falcao C."/>
            <person name="Fantinatti-Garboggini F."/>
            <person name="Felipe M.S."/>
            <person name="Fiorentin L."/>
            <person name="Franco G.R."/>
            <person name="Freitas N.S."/>
            <person name="Frias D."/>
            <person name="Grangeiro T.B."/>
            <person name="Grisard E.C."/>
            <person name="Guimaraes C.T."/>
            <person name="Hungria M."/>
            <person name="Jardim S.N."/>
            <person name="Krieger M.A."/>
            <person name="Laurino J.P."/>
            <person name="Lima L.F."/>
            <person name="Lopes M.I."/>
            <person name="Loreto E.L."/>
            <person name="Madeira H.M."/>
            <person name="Manfio G.P."/>
            <person name="Maranhao A.Q."/>
            <person name="Martinkovics C.T."/>
            <person name="Medeiros S.R."/>
            <person name="Moreira M.A."/>
            <person name="Neiva M."/>
            <person name="Ramalho-Neto C.E."/>
            <person name="Nicolas M.F."/>
            <person name="Oliveira S.C."/>
            <person name="Paixao R.F."/>
            <person name="Pedrosa F.O."/>
            <person name="Pena S.D."/>
            <person name="Pereira M."/>
            <person name="Pereira-Ferrari L."/>
            <person name="Piffer I."/>
            <person name="Pinto L.S."/>
            <person name="Potrich D.P."/>
            <person name="Salim A.C."/>
            <person name="Santos F.R."/>
            <person name="Schmitt R."/>
            <person name="Schneider M.P."/>
            <person name="Schrank A."/>
            <person name="Schrank I.S."/>
            <person name="Schuck A.F."/>
            <person name="Seuanez H.N."/>
            <person name="Silva D.W."/>
            <person name="Silva R."/>
            <person name="Silva S.C."/>
            <person name="Soares C.M."/>
            <person name="Souza K.R."/>
            <person name="Souza R.C."/>
            <person name="Staats C.C."/>
            <person name="Steffens M.B."/>
            <person name="Teixeira S.M."/>
            <person name="Urmenyi T.P."/>
            <person name="Vainstein M.H."/>
            <person name="Zuccherato L.W."/>
            <person name="Simpson A.J."/>
            <person name="Zaha A."/>
        </authorList>
    </citation>
    <scope>NUCLEOTIDE SEQUENCE [LARGE SCALE GENOMIC DNA]</scope>
    <source>
        <strain evidence="2 3">53</strain>
    </source>
</reference>
<dbReference type="STRING" id="262723.MS53_0441"/>
<dbReference type="PANTHER" id="PTHR35149:SF1">
    <property type="entry name" value="DUF5655 DOMAIN-CONTAINING PROTEIN"/>
    <property type="match status" value="1"/>
</dbReference>
<dbReference type="PANTHER" id="PTHR35149">
    <property type="entry name" value="SLL5132 PROTEIN"/>
    <property type="match status" value="1"/>
</dbReference>
<evidence type="ECO:0000259" key="1">
    <source>
        <dbReference type="Pfam" id="PF03235"/>
    </source>
</evidence>
<dbReference type="AlphaFoldDB" id="Q4A5W9"/>
<dbReference type="InterPro" id="IPR004919">
    <property type="entry name" value="GmrSD_N"/>
</dbReference>
<feature type="domain" description="GmrSD restriction endonucleases N-terminal" evidence="1">
    <location>
        <begin position="308"/>
        <end position="536"/>
    </location>
</feature>
<evidence type="ECO:0000313" key="2">
    <source>
        <dbReference type="EMBL" id="AAZ43852.2"/>
    </source>
</evidence>
<protein>
    <recommendedName>
        <fullName evidence="1">GmrSD restriction endonucleases N-terminal domain-containing protein</fullName>
    </recommendedName>
</protein>
<accession>Q4A5W9</accession>
<proteinExistence type="predicted"/>
<dbReference type="RefSeq" id="WP_050703142.1">
    <property type="nucleotide sequence ID" value="NC_007294.1"/>
</dbReference>
<dbReference type="Pfam" id="PF03235">
    <property type="entry name" value="GmrSD_N"/>
    <property type="match status" value="1"/>
</dbReference>
<dbReference type="eggNOG" id="COG1479">
    <property type="taxonomic scope" value="Bacteria"/>
</dbReference>
<organism evidence="2 3">
    <name type="scientific">Mycoplasmopsis synoviae (strain 53)</name>
    <name type="common">Mycoplasma synoviae</name>
    <dbReference type="NCBI Taxonomy" id="262723"/>
    <lineage>
        <taxon>Bacteria</taxon>
        <taxon>Bacillati</taxon>
        <taxon>Mycoplasmatota</taxon>
        <taxon>Mycoplasmoidales</taxon>
        <taxon>Metamycoplasmataceae</taxon>
        <taxon>Mycoplasmopsis</taxon>
    </lineage>
</organism>
<gene>
    <name evidence="2" type="ordered locus">MS53_0441</name>
</gene>
<dbReference type="Proteomes" id="UP000000549">
    <property type="component" value="Chromosome"/>
</dbReference>
<dbReference type="EMBL" id="AE017245">
    <property type="protein sequence ID" value="AAZ43852.2"/>
    <property type="molecule type" value="Genomic_DNA"/>
</dbReference>
<sequence>MKKNKAFLEEYFELWKIGTAISTYIDKSIINWFKCKNFLDKFLEDKNQKFYFDKNTNKFKNLFDSNDTSEENYLFFYNNGKSKSDTTFKQILSVLNCLKFINYSFDLSYIELSYDFRDFLEKNYNTKNLEKLIYQYASDSVLKISNEIIENLKEYKGWYQNSNENCEDIKKKLREPKKELITSIWYSFWEINDDMKIDYSVFFDLKNKNDLVRYYENFIKKCSENNEKFNNELLSIFKELKEIYDKDLYIKIKIKDYVLLNENINEENIYKLNIENYNIEQKKEAEKEDINQFKSKTFNLYNFINEYLLNSQNNKWPFIIPSYQRNYVWDKYNLETLLSNINEITISEKTYSHFIGSLFFTNNEETMEFNIVDGQQRITSLILILFAIYNIFCNNIKSNKELKIEKNLLNLFNKKANPNKDENSNYIISKFPDIKNSESLKYLYSLLNGQDLEEKKTLPLIFENYKFIIQYLYKILSDNNKIDKNKLEKFTEKLYKYIEFSVINTKQKNQDFKIFSYINSTGKKLNVLEIVRADIFGLSEESDSQNTKTNINNYNKYFVENIEKNNINILEFIYYFHAIEIKANDNFKFEFSSKENREYDFFKNYFYEYKKEIKLNEKIKILVQHLLFYIATTKIGSTNKNKKDFEIWKAPIEEIIKDNPENLNINSYFLNNVKNILPKIYIYINLYNEKTTMTTLIYAILNKNELWKSEKELSKNDLFKEIKKFHKFLLEIQKFNFVWKIIYFEGQSIRKNIEKIAIDIINQEIKDEKQLFKELLKILGVTITNNDEWRNHSKRKIEEYFLNEKLNDNKTSKNLLIVIDYYLRNKKSMELNNNSDFFDEMVKSYFKMTLEHLLSQDLIKETKNEKLEKICYQIGNHFIFTQGKNSELKNKHINEKIEKIEKIISDNKRTISIGKDVNKIELENIKNESEKIDKNWIEDPKKINKMEEIFETRTKILSDYLLEIFDFKNKK</sequence>
<dbReference type="OrthoDB" id="395447at2"/>
<dbReference type="KEGG" id="msy:MS53_0441"/>
<evidence type="ECO:0000313" key="3">
    <source>
        <dbReference type="Proteomes" id="UP000000549"/>
    </source>
</evidence>
<keyword evidence="3" id="KW-1185">Reference proteome</keyword>